<dbReference type="Proteomes" id="UP001209229">
    <property type="component" value="Unassembled WGS sequence"/>
</dbReference>
<dbReference type="Gene3D" id="1.25.40.10">
    <property type="entry name" value="Tetratricopeptide repeat domain"/>
    <property type="match status" value="1"/>
</dbReference>
<evidence type="ECO:0000259" key="7">
    <source>
        <dbReference type="PROSITE" id="PS51123"/>
    </source>
</evidence>
<dbReference type="CDD" id="cd07185">
    <property type="entry name" value="OmpA_C-like"/>
    <property type="match status" value="1"/>
</dbReference>
<name>A0AAE3SGN8_9BACT</name>
<dbReference type="InterPro" id="IPR011990">
    <property type="entry name" value="TPR-like_helical_dom_sf"/>
</dbReference>
<keyword evidence="6" id="KW-0732">Signal</keyword>
<dbReference type="InterPro" id="IPR050330">
    <property type="entry name" value="Bact_OuterMem_StrucFunc"/>
</dbReference>
<dbReference type="RefSeq" id="WP_301191053.1">
    <property type="nucleotide sequence ID" value="NZ_JAPDPJ010000030.1"/>
</dbReference>
<dbReference type="PRINTS" id="PR01021">
    <property type="entry name" value="OMPADOMAIN"/>
</dbReference>
<dbReference type="GO" id="GO:0009279">
    <property type="term" value="C:cell outer membrane"/>
    <property type="evidence" value="ECO:0007669"/>
    <property type="project" value="UniProtKB-SubCell"/>
</dbReference>
<evidence type="ECO:0000256" key="1">
    <source>
        <dbReference type="ARBA" id="ARBA00004442"/>
    </source>
</evidence>
<dbReference type="InterPro" id="IPR006664">
    <property type="entry name" value="OMP_bac"/>
</dbReference>
<comment type="subcellular location">
    <subcellularLocation>
        <location evidence="1">Cell outer membrane</location>
    </subcellularLocation>
</comment>
<evidence type="ECO:0000256" key="3">
    <source>
        <dbReference type="ARBA" id="ARBA00023237"/>
    </source>
</evidence>
<evidence type="ECO:0000256" key="5">
    <source>
        <dbReference type="SAM" id="MobiDB-lite"/>
    </source>
</evidence>
<dbReference type="InterPro" id="IPR006665">
    <property type="entry name" value="OmpA-like"/>
</dbReference>
<dbReference type="PANTHER" id="PTHR30329:SF21">
    <property type="entry name" value="LIPOPROTEIN YIAD-RELATED"/>
    <property type="match status" value="1"/>
</dbReference>
<keyword evidence="3" id="KW-0998">Cell outer membrane</keyword>
<dbReference type="InterPro" id="IPR036737">
    <property type="entry name" value="OmpA-like_sf"/>
</dbReference>
<keyword evidence="2 4" id="KW-0472">Membrane</keyword>
<feature type="domain" description="OmpA-like" evidence="7">
    <location>
        <begin position="559"/>
        <end position="686"/>
    </location>
</feature>
<evidence type="ECO:0000313" key="9">
    <source>
        <dbReference type="Proteomes" id="UP001209229"/>
    </source>
</evidence>
<evidence type="ECO:0000313" key="8">
    <source>
        <dbReference type="EMBL" id="MCW3787488.1"/>
    </source>
</evidence>
<evidence type="ECO:0000256" key="2">
    <source>
        <dbReference type="ARBA" id="ARBA00023136"/>
    </source>
</evidence>
<dbReference type="Pfam" id="PF00691">
    <property type="entry name" value="OmpA"/>
    <property type="match status" value="1"/>
</dbReference>
<sequence>MYKILIAGLIVCLISINSFAQYNDLEQYKKWQIKDFAIDAYNQQDYYTAINLYSYLSNHYPQNKTYKWKLALSYLYFRDYTNSLKIFNYLENNNSNRLELVNYYKAIVLQHLNKHKDALQTLKSIKYSHKKKWMPHYFDQMVDTHIHGCKLVLENNFMNDSIILTRLNQSINSPHVESNPFYLNDTVFIYTSTKVDSLMYYNSYDKFPKRNFYTSVLTKDKQWFGGNPAKSPFINSNKFDTGNGVFSFDKQRFYFTISKKNWNNKIITHIYVTEQKNNTWSEPILLKQSINIDNYSSTQPAIGTCYNPNLEVIYFISDRPEGYGGTDIWYFTFNVKTHKYSHPINAGIRINSFGNETTPFFDKEQHLMYFSSDGWPGYGGLDIFCTKGDMVNWESPPDNLGRPFNSSVDDMYYTENELGNKGFLTSNRPGGNSVAHNTCCDDIFSWQKGAPQKINIKGQLLSQEILFNQSINNDSTIDKTLKKPLTNSEINLYIKKDSVNSVFISQKHTDSEGRFSFLVPKGYDYEIFINDNRVLDKRKSFNAITTSKNIIDIPLKPIVTKSIAKNTIILENIYYEFNQTTLNLQSKATLDSTLLKFLQLYPDVMVEIRSHTDNIGNTQYNQELSIKRAGNVAAYLIEKGINKSRLKYSGYGESAPIVPNTYPDGKDNPEGRARNRRTEFKILQNN</sequence>
<feature type="region of interest" description="Disordered" evidence="5">
    <location>
        <begin position="657"/>
        <end position="677"/>
    </location>
</feature>
<dbReference type="EMBL" id="JAPDPJ010000030">
    <property type="protein sequence ID" value="MCW3787488.1"/>
    <property type="molecule type" value="Genomic_DNA"/>
</dbReference>
<keyword evidence="9" id="KW-1185">Reference proteome</keyword>
<evidence type="ECO:0000256" key="4">
    <source>
        <dbReference type="PROSITE-ProRule" id="PRU00473"/>
    </source>
</evidence>
<accession>A0AAE3SGN8</accession>
<organism evidence="8 9">
    <name type="scientific">Plebeiibacterium sediminum</name>
    <dbReference type="NCBI Taxonomy" id="2992112"/>
    <lineage>
        <taxon>Bacteria</taxon>
        <taxon>Pseudomonadati</taxon>
        <taxon>Bacteroidota</taxon>
        <taxon>Bacteroidia</taxon>
        <taxon>Marinilabiliales</taxon>
        <taxon>Marinilabiliaceae</taxon>
        <taxon>Plebeiibacterium</taxon>
    </lineage>
</organism>
<proteinExistence type="predicted"/>
<dbReference type="Gene3D" id="3.30.1330.60">
    <property type="entry name" value="OmpA-like domain"/>
    <property type="match status" value="1"/>
</dbReference>
<protein>
    <submittedName>
        <fullName evidence="8">OmpA family protein</fullName>
    </submittedName>
</protein>
<gene>
    <name evidence="8" type="ORF">OM075_13495</name>
</gene>
<feature type="chain" id="PRO_5041963341" evidence="6">
    <location>
        <begin position="21"/>
        <end position="686"/>
    </location>
</feature>
<feature type="signal peptide" evidence="6">
    <location>
        <begin position="1"/>
        <end position="20"/>
    </location>
</feature>
<evidence type="ECO:0000256" key="6">
    <source>
        <dbReference type="SAM" id="SignalP"/>
    </source>
</evidence>
<reference evidence="8" key="1">
    <citation type="submission" date="2022-10" db="EMBL/GenBank/DDBJ databases">
        <authorList>
            <person name="Yu W.X."/>
        </authorList>
    </citation>
    <scope>NUCLEOTIDE SEQUENCE</scope>
    <source>
        <strain evidence="8">AAT</strain>
    </source>
</reference>
<dbReference type="SUPFAM" id="SSF48452">
    <property type="entry name" value="TPR-like"/>
    <property type="match status" value="1"/>
</dbReference>
<feature type="compositionally biased region" description="Basic and acidic residues" evidence="5">
    <location>
        <begin position="664"/>
        <end position="677"/>
    </location>
</feature>
<dbReference type="PANTHER" id="PTHR30329">
    <property type="entry name" value="STATOR ELEMENT OF FLAGELLAR MOTOR COMPLEX"/>
    <property type="match status" value="1"/>
</dbReference>
<dbReference type="PROSITE" id="PS51123">
    <property type="entry name" value="OMPA_2"/>
    <property type="match status" value="1"/>
</dbReference>
<comment type="caution">
    <text evidence="8">The sequence shown here is derived from an EMBL/GenBank/DDBJ whole genome shotgun (WGS) entry which is preliminary data.</text>
</comment>
<dbReference type="SUPFAM" id="SSF103088">
    <property type="entry name" value="OmpA-like"/>
    <property type="match status" value="1"/>
</dbReference>
<dbReference type="AlphaFoldDB" id="A0AAE3SGN8"/>